<accession>A0A8H6VRW7</accession>
<dbReference type="EMBL" id="JACAZF010000016">
    <property type="protein sequence ID" value="KAF7289756.1"/>
    <property type="molecule type" value="Genomic_DNA"/>
</dbReference>
<name>A0A8H6VRW7_9AGAR</name>
<protein>
    <submittedName>
        <fullName evidence="2">ECM11 domain-containing protein</fullName>
    </submittedName>
</protein>
<keyword evidence="3" id="KW-1185">Reference proteome</keyword>
<dbReference type="RefSeq" id="XP_037213485.1">
    <property type="nucleotide sequence ID" value="XM_037369929.1"/>
</dbReference>
<proteinExistence type="predicted"/>
<feature type="compositionally biased region" description="Polar residues" evidence="1">
    <location>
        <begin position="49"/>
        <end position="82"/>
    </location>
</feature>
<dbReference type="AlphaFoldDB" id="A0A8H6VRW7"/>
<evidence type="ECO:0000313" key="2">
    <source>
        <dbReference type="EMBL" id="KAF7289756.1"/>
    </source>
</evidence>
<reference evidence="2" key="1">
    <citation type="submission" date="2020-05" db="EMBL/GenBank/DDBJ databases">
        <title>Mycena genomes resolve the evolution of fungal bioluminescence.</title>
        <authorList>
            <person name="Tsai I.J."/>
        </authorList>
    </citation>
    <scope>NUCLEOTIDE SEQUENCE</scope>
    <source>
        <strain evidence="2">171206Taipei</strain>
    </source>
</reference>
<evidence type="ECO:0000256" key="1">
    <source>
        <dbReference type="SAM" id="MobiDB-lite"/>
    </source>
</evidence>
<comment type="caution">
    <text evidence="2">The sequence shown here is derived from an EMBL/GenBank/DDBJ whole genome shotgun (WGS) entry which is preliminary data.</text>
</comment>
<feature type="compositionally biased region" description="Gly residues" evidence="1">
    <location>
        <begin position="395"/>
        <end position="407"/>
    </location>
</feature>
<dbReference type="Proteomes" id="UP000636479">
    <property type="component" value="Unassembled WGS sequence"/>
</dbReference>
<organism evidence="2 3">
    <name type="scientific">Mycena indigotica</name>
    <dbReference type="NCBI Taxonomy" id="2126181"/>
    <lineage>
        <taxon>Eukaryota</taxon>
        <taxon>Fungi</taxon>
        <taxon>Dikarya</taxon>
        <taxon>Basidiomycota</taxon>
        <taxon>Agaricomycotina</taxon>
        <taxon>Agaricomycetes</taxon>
        <taxon>Agaricomycetidae</taxon>
        <taxon>Agaricales</taxon>
        <taxon>Marasmiineae</taxon>
        <taxon>Mycenaceae</taxon>
        <taxon>Mycena</taxon>
    </lineage>
</organism>
<evidence type="ECO:0000313" key="3">
    <source>
        <dbReference type="Proteomes" id="UP000636479"/>
    </source>
</evidence>
<feature type="region of interest" description="Disordered" evidence="1">
    <location>
        <begin position="383"/>
        <end position="407"/>
    </location>
</feature>
<dbReference type="GeneID" id="59352445"/>
<dbReference type="OrthoDB" id="3261714at2759"/>
<feature type="region of interest" description="Disordered" evidence="1">
    <location>
        <begin position="1"/>
        <end position="85"/>
    </location>
</feature>
<gene>
    <name evidence="2" type="ORF">MIND_01349200</name>
</gene>
<sequence>MSQRQAFYGGGGKNAPNAPDVPLHSSESLVFTPDPNNPLHAGAKRDAPLNTNSFTNGGRSSGFSSAHRQSTPQTRPGTSDPRSASMMRTGLSMVRPGTSDPYKASGGNHRLQTHQAHRNTHAITTTPVTMQPLPTFSHNVPPVTPHPAIPHVATLSQEEEDPEVEYAPETGRATMQDPMRLQRATYAVSMTETEDDSEICQIPPPNKRALAEIWMTSTTWSIVRDPKNEPRLLGRTGKDPILVLVTNIVTAAAATAAATTTQQQQEQEQQPEPEIYYLGPVPVVRDPYEQSATPMNKLIGLLKAENNVLDEKSIEAHVTRYETAAQRWQGCTREEWLAGANEITEMYTKVFDFVKDHMTKKLALFTSCDEKLATHHKALRERDQQLTSTKEQLLEGGGEVLGGQGKV</sequence>